<dbReference type="GO" id="GO:0012505">
    <property type="term" value="C:endomembrane system"/>
    <property type="evidence" value="ECO:0007669"/>
    <property type="project" value="UniProtKB-SubCell"/>
</dbReference>
<evidence type="ECO:0000256" key="1">
    <source>
        <dbReference type="ARBA" id="ARBA00004127"/>
    </source>
</evidence>
<feature type="transmembrane region" description="Helical" evidence="7">
    <location>
        <begin position="39"/>
        <end position="60"/>
    </location>
</feature>
<dbReference type="GO" id="GO:0015099">
    <property type="term" value="F:nickel cation transmembrane transporter activity"/>
    <property type="evidence" value="ECO:0007669"/>
    <property type="project" value="UniProtKB-UniRule"/>
</dbReference>
<protein>
    <recommendedName>
        <fullName evidence="7">Nickel/cobalt efflux system</fullName>
    </recommendedName>
</protein>
<name>A0A430V2C1_THESC</name>
<evidence type="ECO:0000256" key="2">
    <source>
        <dbReference type="ARBA" id="ARBA00022448"/>
    </source>
</evidence>
<keyword evidence="6 7" id="KW-0472">Membrane</keyword>
<dbReference type="EMBL" id="PEMN01000196">
    <property type="protein sequence ID" value="RTI16942.1"/>
    <property type="molecule type" value="Genomic_DNA"/>
</dbReference>
<feature type="transmembrane region" description="Helical" evidence="7">
    <location>
        <begin position="67"/>
        <end position="84"/>
    </location>
</feature>
<dbReference type="InterPro" id="IPR011541">
    <property type="entry name" value="Ni/Co_transpt_high_affinity"/>
</dbReference>
<feature type="non-terminal residue" evidence="8">
    <location>
        <position position="89"/>
    </location>
</feature>
<keyword evidence="5 7" id="KW-1133">Transmembrane helix</keyword>
<organism evidence="8 9">
    <name type="scientific">Thermus scotoductus</name>
    <dbReference type="NCBI Taxonomy" id="37636"/>
    <lineage>
        <taxon>Bacteria</taxon>
        <taxon>Thermotogati</taxon>
        <taxon>Deinococcota</taxon>
        <taxon>Deinococci</taxon>
        <taxon>Thermales</taxon>
        <taxon>Thermaceae</taxon>
        <taxon>Thermus</taxon>
    </lineage>
</organism>
<evidence type="ECO:0000256" key="5">
    <source>
        <dbReference type="ARBA" id="ARBA00022989"/>
    </source>
</evidence>
<comment type="subcellular location">
    <subcellularLocation>
        <location evidence="7">Cell membrane</location>
        <topology evidence="7">Multi-pass membrane protein</topology>
    </subcellularLocation>
    <subcellularLocation>
        <location evidence="1">Endomembrane system</location>
        <topology evidence="1">Multi-pass membrane protein</topology>
    </subcellularLocation>
</comment>
<evidence type="ECO:0000256" key="7">
    <source>
        <dbReference type="RuleBase" id="RU362101"/>
    </source>
</evidence>
<dbReference type="AlphaFoldDB" id="A0A430V2C1"/>
<keyword evidence="4 7" id="KW-0812">Transmembrane</keyword>
<evidence type="ECO:0000313" key="8">
    <source>
        <dbReference type="EMBL" id="RTI16942.1"/>
    </source>
</evidence>
<sequence length="89" mass="9314">MTGLEVLAVALGMRHGVDPDHLAAVDGLSRVRPSPFNGVLFAIGHGGLVTLLAFPAASLLKGLDLEALHLPAFLLLLVAALNLYRPLQP</sequence>
<evidence type="ECO:0000256" key="3">
    <source>
        <dbReference type="ARBA" id="ARBA00022596"/>
    </source>
</evidence>
<gene>
    <name evidence="8" type="ORF">CSW23_06750</name>
</gene>
<comment type="similarity">
    <text evidence="7">Belongs to the NiCoT transporter (TC 2.A.52) family.</text>
</comment>
<dbReference type="Pfam" id="PF03824">
    <property type="entry name" value="NicO"/>
    <property type="match status" value="1"/>
</dbReference>
<evidence type="ECO:0000256" key="4">
    <source>
        <dbReference type="ARBA" id="ARBA00022692"/>
    </source>
</evidence>
<comment type="caution">
    <text evidence="8">The sequence shown here is derived from an EMBL/GenBank/DDBJ whole genome shotgun (WGS) entry which is preliminary data.</text>
</comment>
<keyword evidence="2 7" id="KW-0813">Transport</keyword>
<evidence type="ECO:0000256" key="6">
    <source>
        <dbReference type="ARBA" id="ARBA00023136"/>
    </source>
</evidence>
<keyword evidence="3" id="KW-0533">Nickel</keyword>
<reference evidence="8 9" key="1">
    <citation type="journal article" date="2019" name="Extremophiles">
        <title>Biogeography of thermophiles and predominance of Thermus scotoductus in domestic water heaters.</title>
        <authorList>
            <person name="Wilpiszeski R.L."/>
            <person name="Zhang Z."/>
            <person name="House C.H."/>
        </authorList>
    </citation>
    <scope>NUCLEOTIDE SEQUENCE [LARGE SCALE GENOMIC DNA]</scope>
    <source>
        <strain evidence="8 9">10_S10</strain>
    </source>
</reference>
<accession>A0A430V2C1</accession>
<evidence type="ECO:0000313" key="9">
    <source>
        <dbReference type="Proteomes" id="UP000288073"/>
    </source>
</evidence>
<proteinExistence type="inferred from homology"/>
<dbReference type="Proteomes" id="UP000288073">
    <property type="component" value="Unassembled WGS sequence"/>
</dbReference>
<dbReference type="GO" id="GO:0005886">
    <property type="term" value="C:plasma membrane"/>
    <property type="evidence" value="ECO:0007669"/>
    <property type="project" value="UniProtKB-SubCell"/>
</dbReference>
<comment type="caution">
    <text evidence="7">Lacks conserved residue(s) required for the propagation of feature annotation.</text>
</comment>